<dbReference type="AlphaFoldDB" id="M1K4E2"/>
<feature type="compositionally biased region" description="Low complexity" evidence="1">
    <location>
        <begin position="421"/>
        <end position="431"/>
    </location>
</feature>
<dbReference type="VEuPathDB" id="MicrosporidiaDB:ECU07_1550"/>
<feature type="region of interest" description="Disordered" evidence="1">
    <location>
        <begin position="409"/>
        <end position="475"/>
    </location>
</feature>
<feature type="compositionally biased region" description="Basic and acidic residues" evidence="1">
    <location>
        <begin position="98"/>
        <end position="114"/>
    </location>
</feature>
<evidence type="ECO:0000256" key="1">
    <source>
        <dbReference type="SAM" id="MobiDB-lite"/>
    </source>
</evidence>
<feature type="compositionally biased region" description="Basic and acidic residues" evidence="1">
    <location>
        <begin position="332"/>
        <end position="343"/>
    </location>
</feature>
<feature type="compositionally biased region" description="Basic and acidic residues" evidence="1">
    <location>
        <begin position="460"/>
        <end position="475"/>
    </location>
</feature>
<proteinExistence type="predicted"/>
<dbReference type="VEuPathDB" id="MicrosporidiaDB:AEWD_071540"/>
<feature type="compositionally biased region" description="Acidic residues" evidence="1">
    <location>
        <begin position="138"/>
        <end position="150"/>
    </location>
</feature>
<organism evidence="2">
    <name type="scientific">Encephalitozoon cuniculi</name>
    <name type="common">Microsporidian parasite</name>
    <dbReference type="NCBI Taxonomy" id="6035"/>
    <lineage>
        <taxon>Eukaryota</taxon>
        <taxon>Fungi</taxon>
        <taxon>Fungi incertae sedis</taxon>
        <taxon>Microsporidia</taxon>
        <taxon>Unikaryonidae</taxon>
        <taxon>Encephalitozoon</taxon>
    </lineage>
</organism>
<gene>
    <name evidence="2" type="ORF">ECU07_1550</name>
</gene>
<feature type="compositionally biased region" description="Basic and acidic residues" evidence="1">
    <location>
        <begin position="258"/>
        <end position="267"/>
    </location>
</feature>
<dbReference type="VEuPathDB" id="MicrosporidiaDB:AEWQ_071540"/>
<dbReference type="EMBL" id="KC513610">
    <property type="protein sequence ID" value="AGE95798.1"/>
    <property type="molecule type" value="Genomic_DNA"/>
</dbReference>
<accession>M1K4E2</accession>
<name>M1K4E2_ENCCN</name>
<feature type="compositionally biased region" description="Basic and acidic residues" evidence="1">
    <location>
        <begin position="364"/>
        <end position="373"/>
    </location>
</feature>
<dbReference type="VEuPathDB" id="MicrosporidiaDB:M970_071530"/>
<feature type="region of interest" description="Disordered" evidence="1">
    <location>
        <begin position="207"/>
        <end position="393"/>
    </location>
</feature>
<feature type="region of interest" description="Disordered" evidence="1">
    <location>
        <begin position="86"/>
        <end position="180"/>
    </location>
</feature>
<feature type="compositionally biased region" description="Basic and acidic residues" evidence="1">
    <location>
        <begin position="216"/>
        <end position="247"/>
    </location>
</feature>
<feature type="compositionally biased region" description="Low complexity" evidence="1">
    <location>
        <begin position="448"/>
        <end position="457"/>
    </location>
</feature>
<protein>
    <submittedName>
        <fullName evidence="2">Uncharacterized protein</fullName>
    </submittedName>
</protein>
<sequence>MIAPLILLGCLVRADIFSNVNLEKILNEELTAGSSSKLEPDSAFLSQVRGEEGMSSVSSATFSSRSISSASQVSTSIITPEKKNGEEMPIIIITQESSKNKKESKDGKEQEEKIVSIVRNAMLDSKSNTSPMVKNEAVESDNGSDNEEFREESGKSGRKDKPGTINTSSPLVGKAIGDSSDMDSYWTTVIVDNKLRKVKVNVKVMTVVEGIDDAEGGSKDGDAKEKEKKFNFWNKSEEKQEKSKDGDIPATVSVPYSKKKDEKKTSQDSKSSSSSSGGGKTKKSAESSKSTEPEVVSSSILSEKSTGSKKEPESTRTASKASASSISMSAETPKKSDKDESTSSKRSKSVASVKTRSVLSTKGKPSDKGKEGGAKSSTEISSTSEKSKHGSVTTTLLSYVTTQSISTVGVVSVSKSRKKASSSSESASAVSKELSPSISVESKKSKGGPKSIKSVSILASKKEGKGEAGKKDKDANPEMNELFYVLKNMPGKVSISKSGGKMFVEGNFVAPKEEKLKDKKFKFSGYIQATHNQ</sequence>
<feature type="compositionally biased region" description="Polar residues" evidence="1">
    <location>
        <begin position="296"/>
        <end position="305"/>
    </location>
</feature>
<feature type="compositionally biased region" description="Basic and acidic residues" evidence="1">
    <location>
        <begin position="283"/>
        <end position="292"/>
    </location>
</feature>
<reference evidence="2" key="1">
    <citation type="journal article" date="2013" name="Eukaryot. Cell">
        <title>Extremely Reduced Levels of Heterozygosity in the Vertebrate Pathogen Encephalitozoon cuniculi.</title>
        <authorList>
            <person name="Selman M."/>
            <person name="Sak B."/>
            <person name="Kvac M."/>
            <person name="Farinelli L."/>
            <person name="Weiss L.M."/>
            <person name="Corradi N."/>
        </authorList>
    </citation>
    <scope>NUCLEOTIDE SEQUENCE</scope>
</reference>
<feature type="compositionally biased region" description="Low complexity" evidence="1">
    <location>
        <begin position="375"/>
        <end position="384"/>
    </location>
</feature>
<feature type="compositionally biased region" description="Basic and acidic residues" evidence="1">
    <location>
        <begin position="151"/>
        <end position="162"/>
    </location>
</feature>
<feature type="compositionally biased region" description="Low complexity" evidence="1">
    <location>
        <begin position="315"/>
        <end position="331"/>
    </location>
</feature>
<evidence type="ECO:0000313" key="2">
    <source>
        <dbReference type="EMBL" id="AGE95798.1"/>
    </source>
</evidence>
<dbReference type="VEuPathDB" id="MicrosporidiaDB:AEWR_071530"/>